<evidence type="ECO:0000313" key="2">
    <source>
        <dbReference type="EMBL" id="EDP94680.1"/>
    </source>
</evidence>
<evidence type="ECO:0000256" key="1">
    <source>
        <dbReference type="SAM" id="Phobius"/>
    </source>
</evidence>
<dbReference type="STRING" id="391587.KAOT1_00350"/>
<accession>A9E9K1</accession>
<comment type="caution">
    <text evidence="2">The sequence shown here is derived from an EMBL/GenBank/DDBJ whole genome shotgun (WGS) entry which is preliminary data.</text>
</comment>
<sequence>MTEIITQLSNYISRLDWAYIFTFILISYGFNTEYVTGLFYKIFRIKIATRYRVLIIGVLYGTAIYFIRDYAITDVEILLQSFVFALVFHKLLLQKTIRYFFQIKEPKPTTYEN</sequence>
<dbReference type="OrthoDB" id="1164724at2"/>
<keyword evidence="1" id="KW-0812">Transmembrane</keyword>
<dbReference type="EMBL" id="ABIB01000014">
    <property type="protein sequence ID" value="EDP94680.1"/>
    <property type="molecule type" value="Genomic_DNA"/>
</dbReference>
<proteinExistence type="predicted"/>
<feature type="transmembrane region" description="Helical" evidence="1">
    <location>
        <begin position="51"/>
        <end position="71"/>
    </location>
</feature>
<keyword evidence="1" id="KW-0472">Membrane</keyword>
<dbReference type="RefSeq" id="WP_007092654.1">
    <property type="nucleotide sequence ID" value="NZ_CP142125.1"/>
</dbReference>
<feature type="transmembrane region" description="Helical" evidence="1">
    <location>
        <begin position="77"/>
        <end position="93"/>
    </location>
</feature>
<name>A9E9K1_9FLAO</name>
<reference evidence="2 3" key="1">
    <citation type="journal article" date="2011" name="J. Bacteriol.">
        <title>Genome sequence of the algicidal bacterium Kordia algicida OT-1.</title>
        <authorList>
            <person name="Lee H.S."/>
            <person name="Kang S.G."/>
            <person name="Kwon K.K."/>
            <person name="Lee J.H."/>
            <person name="Kim S.J."/>
        </authorList>
    </citation>
    <scope>NUCLEOTIDE SEQUENCE [LARGE SCALE GENOMIC DNA]</scope>
    <source>
        <strain evidence="2 3">OT-1</strain>
    </source>
</reference>
<dbReference type="HOGENOM" id="CLU_2130182_0_0_10"/>
<gene>
    <name evidence="2" type="ORF">KAOT1_00350</name>
</gene>
<organism evidence="2 3">
    <name type="scientific">Kordia algicida OT-1</name>
    <dbReference type="NCBI Taxonomy" id="391587"/>
    <lineage>
        <taxon>Bacteria</taxon>
        <taxon>Pseudomonadati</taxon>
        <taxon>Bacteroidota</taxon>
        <taxon>Flavobacteriia</taxon>
        <taxon>Flavobacteriales</taxon>
        <taxon>Flavobacteriaceae</taxon>
        <taxon>Kordia</taxon>
    </lineage>
</organism>
<protein>
    <submittedName>
        <fullName evidence="2">Uncharacterized protein</fullName>
    </submittedName>
</protein>
<dbReference type="eggNOG" id="ENOG5034651">
    <property type="taxonomic scope" value="Bacteria"/>
</dbReference>
<dbReference type="AlphaFoldDB" id="A9E9K1"/>
<keyword evidence="1" id="KW-1133">Transmembrane helix</keyword>
<keyword evidence="3" id="KW-1185">Reference proteome</keyword>
<dbReference type="Proteomes" id="UP000002945">
    <property type="component" value="Unassembled WGS sequence"/>
</dbReference>
<evidence type="ECO:0000313" key="3">
    <source>
        <dbReference type="Proteomes" id="UP000002945"/>
    </source>
</evidence>
<feature type="transmembrane region" description="Helical" evidence="1">
    <location>
        <begin position="17"/>
        <end position="39"/>
    </location>
</feature>